<accession>A0A853DR76</accession>
<reference evidence="2 3" key="1">
    <citation type="submission" date="2020-07" db="EMBL/GenBank/DDBJ databases">
        <title>Sequencing the genomes of 1000 actinobacteria strains.</title>
        <authorList>
            <person name="Klenk H.-P."/>
        </authorList>
    </citation>
    <scope>NUCLEOTIDE SEQUENCE [LARGE SCALE GENOMIC DNA]</scope>
    <source>
        <strain evidence="2 3">DSM 15166</strain>
    </source>
</reference>
<evidence type="ECO:0000313" key="3">
    <source>
        <dbReference type="Proteomes" id="UP000521075"/>
    </source>
</evidence>
<dbReference type="InterPro" id="IPR000594">
    <property type="entry name" value="ThiF_NAD_FAD-bd"/>
</dbReference>
<sequence length="359" mass="38515">MDANWRPRVRGEVMAFEGEHLVRFVDLGSLVMKDFAVDEWVPSLIRLLTGENSVRNIVAAIRSEASEGDIIQCIQVLAAERLLSHPRAAEPSEGLHSRQIAYFDEMVSRQPELATTSGEEIQARVRRSCVLVVGCGGMGTHVLDALARAGVGAIEIFDPDIVEPSNLHRQILYAHADVGRPKTDAAAQRLEEISPGTIVRARRERFERASTPRSDRIDLVVNCADEPDVLEMSDTVADWSMGRGIPHIVGGAYGANLGMLPVSVVPGLSVCWSCIRAATGTLAPRAGMTAIKGRARTTGTLGPITGLISNFVALDALRILAGLAPTLVNAVRELDLAGFGWRTLDVEPQRACAACAGVG</sequence>
<gene>
    <name evidence="2" type="ORF">HNR14_000036</name>
</gene>
<evidence type="ECO:0000313" key="2">
    <source>
        <dbReference type="EMBL" id="NYK08155.1"/>
    </source>
</evidence>
<dbReference type="AlphaFoldDB" id="A0A853DR76"/>
<keyword evidence="2" id="KW-0548">Nucleotidyltransferase</keyword>
<keyword evidence="2" id="KW-0808">Transferase</keyword>
<dbReference type="GO" id="GO:0061503">
    <property type="term" value="F:tRNA threonylcarbamoyladenosine dehydratase"/>
    <property type="evidence" value="ECO:0007669"/>
    <property type="project" value="TreeGrafter"/>
</dbReference>
<dbReference type="PANTHER" id="PTHR43267:SF2">
    <property type="entry name" value="TRNA THREONYLCARBAMOYLADENOSINE DEHYDRATASE 1-RELATED"/>
    <property type="match status" value="1"/>
</dbReference>
<dbReference type="Gene3D" id="3.40.50.720">
    <property type="entry name" value="NAD(P)-binding Rossmann-like Domain"/>
    <property type="match status" value="1"/>
</dbReference>
<dbReference type="EMBL" id="JACCHJ010000001">
    <property type="protein sequence ID" value="NYK08155.1"/>
    <property type="molecule type" value="Genomic_DNA"/>
</dbReference>
<organism evidence="2 3">
    <name type="scientific">Leifsonia naganoensis</name>
    <dbReference type="NCBI Taxonomy" id="150025"/>
    <lineage>
        <taxon>Bacteria</taxon>
        <taxon>Bacillati</taxon>
        <taxon>Actinomycetota</taxon>
        <taxon>Actinomycetes</taxon>
        <taxon>Micrococcales</taxon>
        <taxon>Microbacteriaceae</taxon>
        <taxon>Leifsonia</taxon>
    </lineage>
</organism>
<evidence type="ECO:0000259" key="1">
    <source>
        <dbReference type="Pfam" id="PF00899"/>
    </source>
</evidence>
<dbReference type="Proteomes" id="UP000521075">
    <property type="component" value="Unassembled WGS sequence"/>
</dbReference>
<feature type="domain" description="THIF-type NAD/FAD binding fold" evidence="1">
    <location>
        <begin position="109"/>
        <end position="352"/>
    </location>
</feature>
<comment type="caution">
    <text evidence="2">The sequence shown here is derived from an EMBL/GenBank/DDBJ whole genome shotgun (WGS) entry which is preliminary data.</text>
</comment>
<dbReference type="Pfam" id="PF00899">
    <property type="entry name" value="ThiF"/>
    <property type="match status" value="1"/>
</dbReference>
<dbReference type="GO" id="GO:0008641">
    <property type="term" value="F:ubiquitin-like modifier activating enzyme activity"/>
    <property type="evidence" value="ECO:0007669"/>
    <property type="project" value="InterPro"/>
</dbReference>
<dbReference type="SUPFAM" id="SSF69572">
    <property type="entry name" value="Activating enzymes of the ubiquitin-like proteins"/>
    <property type="match status" value="1"/>
</dbReference>
<dbReference type="PANTHER" id="PTHR43267">
    <property type="entry name" value="TRNA THREONYLCARBAMOYLADENOSINE DEHYDRATASE"/>
    <property type="match status" value="1"/>
</dbReference>
<protein>
    <submittedName>
        <fullName evidence="2">Molybdopterin/thiamine biosynthesis adenylyltransferase</fullName>
    </submittedName>
</protein>
<dbReference type="InterPro" id="IPR035985">
    <property type="entry name" value="Ubiquitin-activating_enz"/>
</dbReference>
<dbReference type="GO" id="GO:0016779">
    <property type="term" value="F:nucleotidyltransferase activity"/>
    <property type="evidence" value="ECO:0007669"/>
    <property type="project" value="UniProtKB-KW"/>
</dbReference>
<proteinExistence type="predicted"/>
<dbReference type="InterPro" id="IPR045886">
    <property type="entry name" value="ThiF/MoeB/HesA"/>
</dbReference>
<dbReference type="RefSeq" id="WP_179699303.1">
    <property type="nucleotide sequence ID" value="NZ_BAAAHA010000002.1"/>
</dbReference>
<keyword evidence="3" id="KW-1185">Reference proteome</keyword>
<dbReference type="GO" id="GO:0061504">
    <property type="term" value="P:cyclic threonylcarbamoyladenosine biosynthetic process"/>
    <property type="evidence" value="ECO:0007669"/>
    <property type="project" value="TreeGrafter"/>
</dbReference>
<name>A0A853DR76_9MICO</name>